<dbReference type="SUPFAM" id="SSF52540">
    <property type="entry name" value="P-loop containing nucleoside triphosphate hydrolases"/>
    <property type="match status" value="1"/>
</dbReference>
<dbReference type="Proteomes" id="UP000733379">
    <property type="component" value="Unassembled WGS sequence"/>
</dbReference>
<dbReference type="RefSeq" id="WP_215915006.1">
    <property type="nucleotide sequence ID" value="NZ_JAHKNI010000001.1"/>
</dbReference>
<sequence length="893" mass="94657">MLYGRQGEVDRIRGLLDEADKGWSSSLVLVGDSGVGKSALLDLAASLVGDSWRVLRCCGVESESELPFAGLQMLLIAGLDSLDALPANQADALRCAFGGDSPDLISDRFLIGLGTLSLLAEMSGTGPVLCLIDDAQWLDQASICALVFAARRMRAEGVVLLFAGRAEFATTGLPQLRVTPLAAGAARELVAANAPELEPEKLERVVAEAAGNPLALLELPRMDLDALSVSPLPLPDQLRAGYQHDIVDQPESVRTALLVAAAEETGNLTLVLQVLAGFGMTEEALAAAEQTGMLVVSGQSVAFRHPLLRAAVYNLATSSQRRAVHRRIADLTGEPDRRAWHLAAAATGPDEQAAAALAAAAENARGRTGYAAAAIALERSARLTPDPADRTRRLILAVEAAADAGRTDHALRLIAEVEQSAVGPRAAAQLTAARARIEFERGAVPVAYKLLLDAAARVVGDDPDMAVTMLIEAAHAAWTEGDLAGVAAVRTRLSEISSGTAHTALPLVEGPLGLHSPDPSAGVRLIRASVARVRSMPAATLSMRLALALQAILASDVDDARDMLRELSTECRDRAMVGWLPVVGCGLGKAELLIGNLLAAEAISSDALRIAEDIGQHDRIRQARSILSIVAANRGDEDLCRELAAGAVSSVPGGVNSIATAHVGWALALSDLGYGRYEAALDRIEALYRSPNRALGQWVHLLSDGVEAAVRLRAPERAAELAAELRQWSAATGSAWVRAHELRCRAMLDNDGELFAAALALHAELGRWLDHARTGLLYGEWLRRERFKTEARSELRAALATFERLGAEPWAERARSELRVAGENTAGRAASGSVATLTAQEFQVIRLAATGATNREIGAQLFLSPKTVGNHLYRAFPKLGVTNRIELARLDLD</sequence>
<proteinExistence type="predicted"/>
<reference evidence="4 5" key="1">
    <citation type="submission" date="2021-06" db="EMBL/GenBank/DDBJ databases">
        <title>Actinomycetes sequencing.</title>
        <authorList>
            <person name="Shan Q."/>
        </authorList>
    </citation>
    <scope>NUCLEOTIDE SEQUENCE [LARGE SCALE GENOMIC DNA]</scope>
    <source>
        <strain evidence="4 5">NEAU-G5</strain>
    </source>
</reference>
<evidence type="ECO:0000259" key="3">
    <source>
        <dbReference type="PROSITE" id="PS50043"/>
    </source>
</evidence>
<dbReference type="Pfam" id="PF00196">
    <property type="entry name" value="GerE"/>
    <property type="match status" value="1"/>
</dbReference>
<dbReference type="InterPro" id="IPR016032">
    <property type="entry name" value="Sig_transdc_resp-reg_C-effctor"/>
</dbReference>
<keyword evidence="1" id="KW-0547">Nucleotide-binding</keyword>
<evidence type="ECO:0000313" key="4">
    <source>
        <dbReference type="EMBL" id="MBU3060092.1"/>
    </source>
</evidence>
<organism evidence="4 5">
    <name type="scientific">Nocardia albiluteola</name>
    <dbReference type="NCBI Taxonomy" id="2842303"/>
    <lineage>
        <taxon>Bacteria</taxon>
        <taxon>Bacillati</taxon>
        <taxon>Actinomycetota</taxon>
        <taxon>Actinomycetes</taxon>
        <taxon>Mycobacteriales</taxon>
        <taxon>Nocardiaceae</taxon>
        <taxon>Nocardia</taxon>
    </lineage>
</organism>
<gene>
    <name evidence="4" type="ORF">KO481_00930</name>
</gene>
<dbReference type="CDD" id="cd06170">
    <property type="entry name" value="LuxR_C_like"/>
    <property type="match status" value="1"/>
</dbReference>
<dbReference type="Gene3D" id="1.10.10.10">
    <property type="entry name" value="Winged helix-like DNA-binding domain superfamily/Winged helix DNA-binding domain"/>
    <property type="match status" value="1"/>
</dbReference>
<dbReference type="InterPro" id="IPR000792">
    <property type="entry name" value="Tscrpt_reg_LuxR_C"/>
</dbReference>
<evidence type="ECO:0000256" key="1">
    <source>
        <dbReference type="ARBA" id="ARBA00022741"/>
    </source>
</evidence>
<dbReference type="Pfam" id="PF13191">
    <property type="entry name" value="AAA_16"/>
    <property type="match status" value="1"/>
</dbReference>
<dbReference type="PROSITE" id="PS00622">
    <property type="entry name" value="HTH_LUXR_1"/>
    <property type="match status" value="1"/>
</dbReference>
<dbReference type="PANTHER" id="PTHR16305">
    <property type="entry name" value="TESTICULAR SOLUBLE ADENYLYL CYCLASE"/>
    <property type="match status" value="1"/>
</dbReference>
<keyword evidence="2" id="KW-0067">ATP-binding</keyword>
<name>A0ABS6AQ11_9NOCA</name>
<dbReference type="SUPFAM" id="SSF46894">
    <property type="entry name" value="C-terminal effector domain of the bipartite response regulators"/>
    <property type="match status" value="1"/>
</dbReference>
<evidence type="ECO:0000313" key="5">
    <source>
        <dbReference type="Proteomes" id="UP000733379"/>
    </source>
</evidence>
<dbReference type="PROSITE" id="PS50043">
    <property type="entry name" value="HTH_LUXR_2"/>
    <property type="match status" value="1"/>
</dbReference>
<feature type="domain" description="HTH luxR-type" evidence="3">
    <location>
        <begin position="830"/>
        <end position="893"/>
    </location>
</feature>
<dbReference type="SMART" id="SM00421">
    <property type="entry name" value="HTH_LUXR"/>
    <property type="match status" value="1"/>
</dbReference>
<evidence type="ECO:0000256" key="2">
    <source>
        <dbReference type="ARBA" id="ARBA00022840"/>
    </source>
</evidence>
<comment type="caution">
    <text evidence="4">The sequence shown here is derived from an EMBL/GenBank/DDBJ whole genome shotgun (WGS) entry which is preliminary data.</text>
</comment>
<dbReference type="InterPro" id="IPR036388">
    <property type="entry name" value="WH-like_DNA-bd_sf"/>
</dbReference>
<dbReference type="EMBL" id="JAHKNI010000001">
    <property type="protein sequence ID" value="MBU3060092.1"/>
    <property type="molecule type" value="Genomic_DNA"/>
</dbReference>
<dbReference type="PRINTS" id="PR00038">
    <property type="entry name" value="HTHLUXR"/>
</dbReference>
<keyword evidence="5" id="KW-1185">Reference proteome</keyword>
<accession>A0ABS6AQ11</accession>
<dbReference type="PANTHER" id="PTHR16305:SF35">
    <property type="entry name" value="TRANSCRIPTIONAL ACTIVATOR DOMAIN"/>
    <property type="match status" value="1"/>
</dbReference>
<dbReference type="InterPro" id="IPR041664">
    <property type="entry name" value="AAA_16"/>
</dbReference>
<dbReference type="InterPro" id="IPR027417">
    <property type="entry name" value="P-loop_NTPase"/>
</dbReference>
<protein>
    <submittedName>
        <fullName evidence="4">AAA family ATPase</fullName>
    </submittedName>
</protein>